<organism evidence="3 4">
    <name type="scientific">Stachybotrys chartarum (strain CBS 109288 / IBT 7711)</name>
    <name type="common">Toxic black mold</name>
    <name type="synonym">Stilbospora chartarum</name>
    <dbReference type="NCBI Taxonomy" id="1280523"/>
    <lineage>
        <taxon>Eukaryota</taxon>
        <taxon>Fungi</taxon>
        <taxon>Dikarya</taxon>
        <taxon>Ascomycota</taxon>
        <taxon>Pezizomycotina</taxon>
        <taxon>Sordariomycetes</taxon>
        <taxon>Hypocreomycetidae</taxon>
        <taxon>Hypocreales</taxon>
        <taxon>Stachybotryaceae</taxon>
        <taxon>Stachybotrys</taxon>
    </lineage>
</organism>
<evidence type="ECO:0000313" key="3">
    <source>
        <dbReference type="EMBL" id="KEY73177.1"/>
    </source>
</evidence>
<proteinExistence type="predicted"/>
<keyword evidence="4" id="KW-1185">Reference proteome</keyword>
<dbReference type="InterPro" id="IPR010730">
    <property type="entry name" value="HET"/>
</dbReference>
<evidence type="ECO:0000313" key="4">
    <source>
        <dbReference type="Proteomes" id="UP000028045"/>
    </source>
</evidence>
<feature type="region of interest" description="Disordered" evidence="1">
    <location>
        <begin position="386"/>
        <end position="405"/>
    </location>
</feature>
<evidence type="ECO:0000259" key="2">
    <source>
        <dbReference type="Pfam" id="PF06985"/>
    </source>
</evidence>
<reference evidence="3 4" key="1">
    <citation type="journal article" date="2014" name="BMC Genomics">
        <title>Comparative genome sequencing reveals chemotype-specific gene clusters in the toxigenic black mold Stachybotrys.</title>
        <authorList>
            <person name="Semeiks J."/>
            <person name="Borek D."/>
            <person name="Otwinowski Z."/>
            <person name="Grishin N.V."/>
        </authorList>
    </citation>
    <scope>NUCLEOTIDE SEQUENCE [LARGE SCALE GENOMIC DNA]</scope>
    <source>
        <strain evidence="4">CBS 109288 / IBT 7711</strain>
    </source>
</reference>
<dbReference type="HOGENOM" id="CLU_428387_0_0_1"/>
<dbReference type="PANTHER" id="PTHR24148:SF73">
    <property type="entry name" value="HET DOMAIN PROTEIN (AFU_ORTHOLOGUE AFUA_8G01020)"/>
    <property type="match status" value="1"/>
</dbReference>
<dbReference type="EMBL" id="KL647898">
    <property type="protein sequence ID" value="KEY73177.1"/>
    <property type="molecule type" value="Genomic_DNA"/>
</dbReference>
<evidence type="ECO:0000256" key="1">
    <source>
        <dbReference type="SAM" id="MobiDB-lite"/>
    </source>
</evidence>
<dbReference type="Pfam" id="PF06985">
    <property type="entry name" value="HET"/>
    <property type="match status" value="1"/>
</dbReference>
<dbReference type="AlphaFoldDB" id="A0A084B6J8"/>
<dbReference type="PANTHER" id="PTHR24148">
    <property type="entry name" value="ANKYRIN REPEAT DOMAIN-CONTAINING PROTEIN 39 HOMOLOG-RELATED"/>
    <property type="match status" value="1"/>
</dbReference>
<dbReference type="OrthoDB" id="2157530at2759"/>
<protein>
    <recommendedName>
        <fullName evidence="2">Heterokaryon incompatibility domain-containing protein</fullName>
    </recommendedName>
</protein>
<gene>
    <name evidence="3" type="ORF">S7711_04143</name>
</gene>
<sequence length="639" mass="73980">MDFDEPLSFLSYEHIRSDDEIRTLALFGGSDLDPIRAQLFHQKLSSPKNPWIALSYAWGPPKPSFTIFCNDNVFEIGESLWQSLLYLRKLEVGSSTDTFKCFWIDAICMNQQDDSEKERQIPLMSSIYQAATKVIVWLGLPSPDSSLAMAALQEWAALAAASAGEKKNMRKARWRVAFEQQSQQDNEFHKKANAVAALSNRKWFTRAWCFQEAIFASGDSTLMCGTDSASVSHLMMAAEGMIAAGYSFRLFGSNPNAVSIVRWRSVYNDKRFVDTRTWHLSHLMEQTEHQNATDPRDKIYAILALLSSTSPEARKFVKVHCPIRYDPPASRVYEYFTRLVLWQDWNLRVLTQCYRGQSDKATDLPSWVPDWRVRNHLQPLCKFEDTTGEPFTGDSNPRKESFHVGRGPPTSLRCLHAKGWSYGRIQEVHDVNGFLPGFDDQGFVPGNLDWVRNLHTHLQIETKTRKLHMNFDSVVEFMYALSGGNLPGIWHKLSWDHSRSIFPAHFRFEWTKQRWLEGDGIMWNVWRKGFQVDEGWRDKPSNKTEGQSSEERTSAYIIDVYEKLLGAHKSLLRKAWQWDNDLDDRLDIRYKGTRREYYQNPKIQAQMAAEVLRYIKQTMRHRVFILLDNGAMEDIVHSC</sequence>
<accession>A0A084B6J8</accession>
<name>A0A084B6J8_STACB</name>
<dbReference type="InterPro" id="IPR052895">
    <property type="entry name" value="HetReg/Transcr_Mod"/>
</dbReference>
<dbReference type="Proteomes" id="UP000028045">
    <property type="component" value="Unassembled WGS sequence"/>
</dbReference>
<feature type="domain" description="Heterokaryon incompatibility" evidence="2">
    <location>
        <begin position="51"/>
        <end position="212"/>
    </location>
</feature>